<evidence type="ECO:0000313" key="1">
    <source>
        <dbReference type="EMBL" id="KAI4858951.1"/>
    </source>
</evidence>
<proteinExistence type="predicted"/>
<name>A0ACB9YHS2_9PEZI</name>
<dbReference type="Proteomes" id="UP001497700">
    <property type="component" value="Unassembled WGS sequence"/>
</dbReference>
<gene>
    <name evidence="1" type="ORF">F4820DRAFT_467581</name>
</gene>
<sequence length="736" mass="84334">MEVIGSLSALATLVELSTKASKAAKSLVQLFLNAPEELLYSLNEELYVLDSLVLLLESNLEELERVQSLCYSRSRPSQIFRTRLRWAALDRKKANQILVRVAKAESQINTLMGILGIRLASINRMSLQALGASQALFQEELRESFETIKVSIRTEIQSVIRSPRPNIRSLSGSNLEQAAEPGERLIEHHMRRSFAYYSLSYGNLSKSRASDEYAIGAMLTIQSKRIHRRLRFVFEIAFNVLCRQVVHFELNLRQSAQHWIGMPKFDCSVTVFNVRQEDSSIFQACQKRDLGRIRYLLESGHASIYDCDEKIGGLLEYVLQGDYKHFWGTAVDEELRHIQQVVEFLLDQGCDPNKFYGTITNRKLPALLFAFDRGYSSIVSTMLSRGADMISFGPILASLLHRKFKWKIQLLRSMGYSDWKVEHPAVPGLSNSLLHGACDSANFSEVLFALVIAQIDPNSKEYSGSTPLGNALLKNFLKGAAVLIECGAKIDSGVESGNDTSRIWSVPSVLSFNETTQYLLRQGANPHIANILGDATWHETWIWWSFIRLEGALAHMLLHGLDPFRSYIDPNFLRERFRLDEITYDVCYQYALKMRLQTPDITRMWSYGDISMRGTTIEERISEFEHCEEDRTPQVGISWFLGGMMYRTQFYHHISSPNGQRLLSRFPMVLILCSVLQFAGYRVEMDEDGDIWYEIRDGDRYFDDFEGYSLGHVLREAEEAKRELWEYREKVESASY</sequence>
<accession>A0ACB9YHS2</accession>
<keyword evidence="2" id="KW-1185">Reference proteome</keyword>
<protein>
    <submittedName>
        <fullName evidence="1">Uncharacterized protein</fullName>
    </submittedName>
</protein>
<reference evidence="1 2" key="1">
    <citation type="journal article" date="2022" name="New Phytol.">
        <title>Ecological generalism drives hyperdiversity of secondary metabolite gene clusters in xylarialean endophytes.</title>
        <authorList>
            <person name="Franco M.E.E."/>
            <person name="Wisecaver J.H."/>
            <person name="Arnold A.E."/>
            <person name="Ju Y.M."/>
            <person name="Slot J.C."/>
            <person name="Ahrendt S."/>
            <person name="Moore L.P."/>
            <person name="Eastman K.E."/>
            <person name="Scott K."/>
            <person name="Konkel Z."/>
            <person name="Mondo S.J."/>
            <person name="Kuo A."/>
            <person name="Hayes R.D."/>
            <person name="Haridas S."/>
            <person name="Andreopoulos B."/>
            <person name="Riley R."/>
            <person name="LaButti K."/>
            <person name="Pangilinan J."/>
            <person name="Lipzen A."/>
            <person name="Amirebrahimi M."/>
            <person name="Yan J."/>
            <person name="Adam C."/>
            <person name="Keymanesh K."/>
            <person name="Ng V."/>
            <person name="Louie K."/>
            <person name="Northen T."/>
            <person name="Drula E."/>
            <person name="Henrissat B."/>
            <person name="Hsieh H.M."/>
            <person name="Youens-Clark K."/>
            <person name="Lutzoni F."/>
            <person name="Miadlikowska J."/>
            <person name="Eastwood D.C."/>
            <person name="Hamelin R.C."/>
            <person name="Grigoriev I.V."/>
            <person name="U'Ren J.M."/>
        </authorList>
    </citation>
    <scope>NUCLEOTIDE SEQUENCE [LARGE SCALE GENOMIC DNA]</scope>
    <source>
        <strain evidence="1 2">CBS 119005</strain>
    </source>
</reference>
<evidence type="ECO:0000313" key="2">
    <source>
        <dbReference type="Proteomes" id="UP001497700"/>
    </source>
</evidence>
<organism evidence="1 2">
    <name type="scientific">Hypoxylon rubiginosum</name>
    <dbReference type="NCBI Taxonomy" id="110542"/>
    <lineage>
        <taxon>Eukaryota</taxon>
        <taxon>Fungi</taxon>
        <taxon>Dikarya</taxon>
        <taxon>Ascomycota</taxon>
        <taxon>Pezizomycotina</taxon>
        <taxon>Sordariomycetes</taxon>
        <taxon>Xylariomycetidae</taxon>
        <taxon>Xylariales</taxon>
        <taxon>Hypoxylaceae</taxon>
        <taxon>Hypoxylon</taxon>
    </lineage>
</organism>
<dbReference type="EMBL" id="MU393670">
    <property type="protein sequence ID" value="KAI4858951.1"/>
    <property type="molecule type" value="Genomic_DNA"/>
</dbReference>
<comment type="caution">
    <text evidence="1">The sequence shown here is derived from an EMBL/GenBank/DDBJ whole genome shotgun (WGS) entry which is preliminary data.</text>
</comment>